<gene>
    <name evidence="6" type="ORF">Z969_10170</name>
</gene>
<comment type="subunit">
    <text evidence="2">Heterodimer of SbcC and SbcD.</text>
</comment>
<evidence type="ECO:0000256" key="3">
    <source>
        <dbReference type="ARBA" id="ARBA00013368"/>
    </source>
</evidence>
<dbReference type="InterPro" id="IPR038729">
    <property type="entry name" value="Rad50/SbcC_AAA"/>
</dbReference>
<feature type="coiled-coil region" evidence="4">
    <location>
        <begin position="225"/>
        <end position="283"/>
    </location>
</feature>
<sequence>MIIKSIKLKNFRQFKDEQIIEFSTLTDKNVTIIHGENGSGKTTLLQAFLWCFYGENYINLTHKDMILNKFTELSMEFNDKNEIEVSIEFIHEKTNYFIRRTQNIIKEINGNIRRGEVIFKIKYLDENGNYTDYIKEDAENFINRIFPEKLSSYFFFDGERIKELGNNSRNGRKDLSQAVSNILGLDVLESAKKHINKVKNLFEKERISKFESNKINSLNDYIDKIEQDICMYNEKENELNKEKEELDLKIKRCAEKLSKFKESKTLQQKRENIEKEIHRQTDRINYCREDIFKNFNDKAYLFFAKALFLKTKDILSEYKVEDKQIEGLSGRAIDFVLQRGKCFCGKELTVDCPEYKIFMDLKKYLPPQSFGVLVGEFNRKINSKLKKINKFKEEMNSYNDRFIKEELYLDQLTDQLTEVNKSIEGINFEAIKLTEKDYREKRSRREKIISQEIPAVKAKIINLKEKLESSKKEREQSIIYDQKNILINKRIKVCEELRNKFELYLTERESEIRDTLKERVKEIFNSIIHKDYFIDIDEKYRFDVVDENGITVPMSEGERQVTSLSFIAGLIDLARNEEINERLAKNTGYNSREMYPLVMDSPFGSLDSEHRRNVAISIPKLSEQVIIFVSSTQWEGQVEKEIKQVVGKEYCLDYNKEFLNNISVEYTNIKKVGE</sequence>
<feature type="domain" description="Rad50/SbcC-type AAA" evidence="5">
    <location>
        <begin position="5"/>
        <end position="229"/>
    </location>
</feature>
<comment type="similarity">
    <text evidence="1">Belongs to the SMC family. SbcC subfamily.</text>
</comment>
<keyword evidence="4" id="KW-0175">Coiled coil</keyword>
<dbReference type="EMBL" id="JDRX01000039">
    <property type="protein sequence ID" value="KGN00093.1"/>
    <property type="molecule type" value="Genomic_DNA"/>
</dbReference>
<evidence type="ECO:0000259" key="5">
    <source>
        <dbReference type="Pfam" id="PF13476"/>
    </source>
</evidence>
<dbReference type="PANTHER" id="PTHR32114">
    <property type="entry name" value="ABC TRANSPORTER ABCH.3"/>
    <property type="match status" value="1"/>
</dbReference>
<dbReference type="InterPro" id="IPR027417">
    <property type="entry name" value="P-loop_NTPase"/>
</dbReference>
<evidence type="ECO:0000256" key="4">
    <source>
        <dbReference type="SAM" id="Coils"/>
    </source>
</evidence>
<dbReference type="GO" id="GO:0016887">
    <property type="term" value="F:ATP hydrolysis activity"/>
    <property type="evidence" value="ECO:0007669"/>
    <property type="project" value="InterPro"/>
</dbReference>
<protein>
    <recommendedName>
        <fullName evidence="3">Nuclease SbcCD subunit C</fullName>
    </recommendedName>
</protein>
<dbReference type="Proteomes" id="UP000030016">
    <property type="component" value="Unassembled WGS sequence"/>
</dbReference>
<dbReference type="SUPFAM" id="SSF52540">
    <property type="entry name" value="P-loop containing nucleoside triphosphate hydrolases"/>
    <property type="match status" value="1"/>
</dbReference>
<accession>A0AA88ZN14</accession>
<dbReference type="Gene3D" id="3.40.50.300">
    <property type="entry name" value="P-loop containing nucleotide triphosphate hydrolases"/>
    <property type="match status" value="2"/>
</dbReference>
<evidence type="ECO:0000313" key="7">
    <source>
        <dbReference type="Proteomes" id="UP000030016"/>
    </source>
</evidence>
<proteinExistence type="inferred from homology"/>
<reference evidence="6 7" key="1">
    <citation type="submission" date="2014-01" db="EMBL/GenBank/DDBJ databases">
        <title>Plasmidome dynamics in the species complex Clostridium novyi sensu lato converts strains of independent lineages into distinctly different pathogens.</title>
        <authorList>
            <person name="Skarin H."/>
            <person name="Segerman B."/>
        </authorList>
    </citation>
    <scope>NUCLEOTIDE SEQUENCE [LARGE SCALE GENOMIC DNA]</scope>
    <source>
        <strain evidence="6 7">4570</strain>
    </source>
</reference>
<evidence type="ECO:0000256" key="1">
    <source>
        <dbReference type="ARBA" id="ARBA00006930"/>
    </source>
</evidence>
<dbReference type="AlphaFoldDB" id="A0AA88ZN14"/>
<name>A0AA88ZN14_CLONO</name>
<evidence type="ECO:0000313" key="6">
    <source>
        <dbReference type="EMBL" id="KGN00093.1"/>
    </source>
</evidence>
<dbReference type="GO" id="GO:0006302">
    <property type="term" value="P:double-strand break repair"/>
    <property type="evidence" value="ECO:0007669"/>
    <property type="project" value="InterPro"/>
</dbReference>
<dbReference type="PANTHER" id="PTHR32114:SF2">
    <property type="entry name" value="ABC TRANSPORTER ABCH.3"/>
    <property type="match status" value="1"/>
</dbReference>
<organism evidence="6 7">
    <name type="scientific">Clostridium novyi A str. 4570</name>
    <dbReference type="NCBI Taxonomy" id="1444290"/>
    <lineage>
        <taxon>Bacteria</taxon>
        <taxon>Bacillati</taxon>
        <taxon>Bacillota</taxon>
        <taxon>Clostridia</taxon>
        <taxon>Eubacteriales</taxon>
        <taxon>Clostridiaceae</taxon>
        <taxon>Clostridium</taxon>
    </lineage>
</organism>
<dbReference type="Pfam" id="PF13476">
    <property type="entry name" value="AAA_23"/>
    <property type="match status" value="1"/>
</dbReference>
<evidence type="ECO:0000256" key="2">
    <source>
        <dbReference type="ARBA" id="ARBA00011322"/>
    </source>
</evidence>
<comment type="caution">
    <text evidence="6">The sequence shown here is derived from an EMBL/GenBank/DDBJ whole genome shotgun (WGS) entry which is preliminary data.</text>
</comment>
<dbReference type="RefSeq" id="WP_039250921.1">
    <property type="nucleotide sequence ID" value="NZ_JDRX01000039.1"/>
</dbReference>